<evidence type="ECO:0000313" key="10">
    <source>
        <dbReference type="Proteomes" id="UP000261174"/>
    </source>
</evidence>
<protein>
    <recommendedName>
        <fullName evidence="2">histidine kinase</fullName>
        <ecNumber evidence="2">2.7.13.3</ecNumber>
    </recommendedName>
</protein>
<dbReference type="PRINTS" id="PR00344">
    <property type="entry name" value="BCTRLSENSOR"/>
</dbReference>
<dbReference type="Gene3D" id="3.30.450.20">
    <property type="entry name" value="PAS domain"/>
    <property type="match status" value="3"/>
</dbReference>
<feature type="domain" description="PAC" evidence="8">
    <location>
        <begin position="325"/>
        <end position="377"/>
    </location>
</feature>
<dbReference type="OrthoDB" id="5522855at2"/>
<keyword evidence="4" id="KW-0808">Transferase</keyword>
<dbReference type="EC" id="2.7.13.3" evidence="2"/>
<dbReference type="SMART" id="SM00387">
    <property type="entry name" value="HATPase_c"/>
    <property type="match status" value="1"/>
</dbReference>
<reference evidence="9 10" key="1">
    <citation type="submission" date="2018-08" db="EMBL/GenBank/DDBJ databases">
        <title>Chitinophaga sp. K20C18050901, a novel bacterium isolated from forest soil.</title>
        <authorList>
            <person name="Wang C."/>
        </authorList>
    </citation>
    <scope>NUCLEOTIDE SEQUENCE [LARGE SCALE GENOMIC DNA]</scope>
    <source>
        <strain evidence="9 10">K20C18050901</strain>
    </source>
</reference>
<organism evidence="9 10">
    <name type="scientific">Chitinophaga silvisoli</name>
    <dbReference type="NCBI Taxonomy" id="2291814"/>
    <lineage>
        <taxon>Bacteria</taxon>
        <taxon>Pseudomonadati</taxon>
        <taxon>Bacteroidota</taxon>
        <taxon>Chitinophagia</taxon>
        <taxon>Chitinophagales</taxon>
        <taxon>Chitinophagaceae</taxon>
        <taxon>Chitinophaga</taxon>
    </lineage>
</organism>
<comment type="caution">
    <text evidence="9">The sequence shown here is derived from an EMBL/GenBank/DDBJ whole genome shotgun (WGS) entry which is preliminary data.</text>
</comment>
<feature type="domain" description="Histidine kinase" evidence="6">
    <location>
        <begin position="402"/>
        <end position="614"/>
    </location>
</feature>
<evidence type="ECO:0000313" key="9">
    <source>
        <dbReference type="EMBL" id="RFM33974.1"/>
    </source>
</evidence>
<comment type="catalytic activity">
    <reaction evidence="1">
        <text>ATP + protein L-histidine = ADP + protein N-phospho-L-histidine.</text>
        <dbReference type="EC" id="2.7.13.3"/>
    </reaction>
</comment>
<evidence type="ECO:0000256" key="1">
    <source>
        <dbReference type="ARBA" id="ARBA00000085"/>
    </source>
</evidence>
<keyword evidence="3" id="KW-0597">Phosphoprotein</keyword>
<dbReference type="InterPro" id="IPR000014">
    <property type="entry name" value="PAS"/>
</dbReference>
<evidence type="ECO:0000259" key="6">
    <source>
        <dbReference type="PROSITE" id="PS50109"/>
    </source>
</evidence>
<evidence type="ECO:0000256" key="3">
    <source>
        <dbReference type="ARBA" id="ARBA00022553"/>
    </source>
</evidence>
<dbReference type="CDD" id="cd00082">
    <property type="entry name" value="HisKA"/>
    <property type="match status" value="1"/>
</dbReference>
<dbReference type="EMBL" id="QTJV01000006">
    <property type="protein sequence ID" value="RFM33974.1"/>
    <property type="molecule type" value="Genomic_DNA"/>
</dbReference>
<dbReference type="InterPro" id="IPR004358">
    <property type="entry name" value="Sig_transdc_His_kin-like_C"/>
</dbReference>
<dbReference type="SUPFAM" id="SSF55785">
    <property type="entry name" value="PYP-like sensor domain (PAS domain)"/>
    <property type="match status" value="3"/>
</dbReference>
<dbReference type="Pfam" id="PF02518">
    <property type="entry name" value="HATPase_c"/>
    <property type="match status" value="1"/>
</dbReference>
<dbReference type="SUPFAM" id="SSF47384">
    <property type="entry name" value="Homodimeric domain of signal transducing histidine kinase"/>
    <property type="match status" value="1"/>
</dbReference>
<dbReference type="GO" id="GO:0000155">
    <property type="term" value="F:phosphorelay sensor kinase activity"/>
    <property type="evidence" value="ECO:0007669"/>
    <property type="project" value="InterPro"/>
</dbReference>
<dbReference type="AlphaFoldDB" id="A0A3E1P1F5"/>
<feature type="domain" description="PAS" evidence="7">
    <location>
        <begin position="251"/>
        <end position="321"/>
    </location>
</feature>
<evidence type="ECO:0000259" key="7">
    <source>
        <dbReference type="PROSITE" id="PS50112"/>
    </source>
</evidence>
<evidence type="ECO:0000256" key="4">
    <source>
        <dbReference type="ARBA" id="ARBA00022679"/>
    </source>
</evidence>
<dbReference type="PANTHER" id="PTHR43304:SF1">
    <property type="entry name" value="PAC DOMAIN-CONTAINING PROTEIN"/>
    <property type="match status" value="1"/>
</dbReference>
<dbReference type="InterPro" id="IPR005467">
    <property type="entry name" value="His_kinase_dom"/>
</dbReference>
<dbReference type="PANTHER" id="PTHR43304">
    <property type="entry name" value="PHYTOCHROME-LIKE PROTEIN CPH1"/>
    <property type="match status" value="1"/>
</dbReference>
<evidence type="ECO:0000256" key="2">
    <source>
        <dbReference type="ARBA" id="ARBA00012438"/>
    </source>
</evidence>
<gene>
    <name evidence="9" type="ORF">DXN04_18675</name>
</gene>
<dbReference type="RefSeq" id="WP_116854892.1">
    <property type="nucleotide sequence ID" value="NZ_QTJV01000006.1"/>
</dbReference>
<dbReference type="InterPro" id="IPR001610">
    <property type="entry name" value="PAC"/>
</dbReference>
<dbReference type="PROSITE" id="PS50112">
    <property type="entry name" value="PAS"/>
    <property type="match status" value="1"/>
</dbReference>
<accession>A0A3E1P1F5</accession>
<dbReference type="InterPro" id="IPR013655">
    <property type="entry name" value="PAS_fold_3"/>
</dbReference>
<evidence type="ECO:0000256" key="5">
    <source>
        <dbReference type="ARBA" id="ARBA00022777"/>
    </source>
</evidence>
<dbReference type="Gene3D" id="1.10.287.130">
    <property type="match status" value="1"/>
</dbReference>
<proteinExistence type="predicted"/>
<dbReference type="NCBIfam" id="TIGR00229">
    <property type="entry name" value="sensory_box"/>
    <property type="match status" value="2"/>
</dbReference>
<keyword evidence="5" id="KW-0418">Kinase</keyword>
<dbReference type="InterPro" id="IPR052162">
    <property type="entry name" value="Sensor_kinase/Photoreceptor"/>
</dbReference>
<keyword evidence="10" id="KW-1185">Reference proteome</keyword>
<dbReference type="Pfam" id="PF08447">
    <property type="entry name" value="PAS_3"/>
    <property type="match status" value="1"/>
</dbReference>
<dbReference type="SUPFAM" id="SSF55874">
    <property type="entry name" value="ATPase domain of HSP90 chaperone/DNA topoisomerase II/histidine kinase"/>
    <property type="match status" value="1"/>
</dbReference>
<dbReference type="SMART" id="SM00086">
    <property type="entry name" value="PAC"/>
    <property type="match status" value="1"/>
</dbReference>
<evidence type="ECO:0000259" key="8">
    <source>
        <dbReference type="PROSITE" id="PS50113"/>
    </source>
</evidence>
<dbReference type="PROSITE" id="PS50113">
    <property type="entry name" value="PAC"/>
    <property type="match status" value="1"/>
</dbReference>
<dbReference type="InterPro" id="IPR036097">
    <property type="entry name" value="HisK_dim/P_sf"/>
</dbReference>
<dbReference type="InterPro" id="IPR000700">
    <property type="entry name" value="PAS-assoc_C"/>
</dbReference>
<dbReference type="PROSITE" id="PS50109">
    <property type="entry name" value="HIS_KIN"/>
    <property type="match status" value="1"/>
</dbReference>
<dbReference type="SMART" id="SM00091">
    <property type="entry name" value="PAS"/>
    <property type="match status" value="3"/>
</dbReference>
<dbReference type="Proteomes" id="UP000261174">
    <property type="component" value="Unassembled WGS sequence"/>
</dbReference>
<sequence>MVQSKTFNPANQWYGAIAAAFEDGYIATNQAGQIVAFNPSALEILRISESQMLDPGWWESPSAGALGQLLRERKEFSDHKVRQDVPNKKDCWLRVSGKALHTQTETGYMLTFRDVTSYLEVNRSLNTIISSLDDIILEMTVNGTLLHVWMNRTSRLTLPWMEMQGKSVYQYMPERLIMEFQHLIREVIISGKEVVRVLQDPLGRNQQVWYRIRLVRPGTTNNTIIVSIHDVTAEYKANEELREARTQLEDSQQVFKSVFDYSPTGIALLSITGQWLDVNASLLETLGYTRDEMSGLSVSTLIHPDDMDKAKAQIAQILDRKINTYRAERRYKHRDGHYIYMFLACSAMLNPDGSIRYLILQMIDVTELKQLDSDARKKNIILHATSIDLQQKIKQLFELNQIIAHNLRGPATALISSVELLPELANMEEQQEMLDHMKISANAILSTLNDLKDVLAQQANTELPFTPCNVEAITKQLWSSLNQQVVEKNAQLKVNFRESSIEYSRPYLENILFHLINNALTYTRPDVLPEIRVETWKEDDQIVLMVSDNGIGIDLQKHGEQLFRYKKKFHRGYESNGVGLFMIRNQIRTFGGSIDVKSEVGKGSSFFVYFNNRVHISKDDE</sequence>
<dbReference type="Pfam" id="PF13426">
    <property type="entry name" value="PAS_9"/>
    <property type="match status" value="1"/>
</dbReference>
<dbReference type="InterPro" id="IPR003661">
    <property type="entry name" value="HisK_dim/P_dom"/>
</dbReference>
<dbReference type="InterPro" id="IPR036890">
    <property type="entry name" value="HATPase_C_sf"/>
</dbReference>
<dbReference type="CDD" id="cd00130">
    <property type="entry name" value="PAS"/>
    <property type="match status" value="2"/>
</dbReference>
<dbReference type="InterPro" id="IPR035965">
    <property type="entry name" value="PAS-like_dom_sf"/>
</dbReference>
<dbReference type="InterPro" id="IPR003594">
    <property type="entry name" value="HATPase_dom"/>
</dbReference>
<name>A0A3E1P1F5_9BACT</name>
<dbReference type="Gene3D" id="3.30.565.10">
    <property type="entry name" value="Histidine kinase-like ATPase, C-terminal domain"/>
    <property type="match status" value="1"/>
</dbReference>